<accession>A0A8S5UY78</accession>
<reference evidence="1" key="1">
    <citation type="journal article" date="2021" name="Proc. Natl. Acad. Sci. U.S.A.">
        <title>A Catalog of Tens of Thousands of Viruses from Human Metagenomes Reveals Hidden Associations with Chronic Diseases.</title>
        <authorList>
            <person name="Tisza M.J."/>
            <person name="Buck C.B."/>
        </authorList>
    </citation>
    <scope>NUCLEOTIDE SEQUENCE</scope>
    <source>
        <strain evidence="1">CtjKY6</strain>
    </source>
</reference>
<protein>
    <submittedName>
        <fullName evidence="1">Uncharacterized protein</fullName>
    </submittedName>
</protein>
<evidence type="ECO:0000313" key="1">
    <source>
        <dbReference type="EMBL" id="DAF99437.1"/>
    </source>
</evidence>
<dbReference type="EMBL" id="BK016165">
    <property type="protein sequence ID" value="DAF99437.1"/>
    <property type="molecule type" value="Genomic_DNA"/>
</dbReference>
<proteinExistence type="predicted"/>
<organism evidence="1">
    <name type="scientific">Siphoviridae sp. ctjKY6</name>
    <dbReference type="NCBI Taxonomy" id="2825631"/>
    <lineage>
        <taxon>Viruses</taxon>
        <taxon>Duplodnaviria</taxon>
        <taxon>Heunggongvirae</taxon>
        <taxon>Uroviricota</taxon>
        <taxon>Caudoviricetes</taxon>
    </lineage>
</organism>
<name>A0A8S5UY78_9CAUD</name>
<sequence>MDIFEVLSRSKAPKAEKVVYLDAEAVQDVERLIKEQADADVIKEAVKRRDASKLTFHLQSVTADVREELMIGIESADKTKNKTKRVSEAYLALLSKTLYKIEDAEGNADERKFNSEEIRKILNALPGEQYLGLLVAAMNLLGASADYDNAVTVDF</sequence>